<dbReference type="InterPro" id="IPR020904">
    <property type="entry name" value="Sc_DH/Rdtase_CS"/>
</dbReference>
<comment type="caution">
    <text evidence="3">The sequence shown here is derived from an EMBL/GenBank/DDBJ whole genome shotgun (WGS) entry which is preliminary data.</text>
</comment>
<dbReference type="PANTHER" id="PTHR42760:SF135">
    <property type="entry name" value="BLL7886 PROTEIN"/>
    <property type="match status" value="1"/>
</dbReference>
<dbReference type="PROSITE" id="PS00061">
    <property type="entry name" value="ADH_SHORT"/>
    <property type="match status" value="1"/>
</dbReference>
<dbReference type="SMART" id="SM00822">
    <property type="entry name" value="PKS_KR"/>
    <property type="match status" value="1"/>
</dbReference>
<dbReference type="PRINTS" id="PR00081">
    <property type="entry name" value="GDHRDH"/>
</dbReference>
<dbReference type="Proteomes" id="UP000519004">
    <property type="component" value="Unassembled WGS sequence"/>
</dbReference>
<evidence type="ECO:0000313" key="4">
    <source>
        <dbReference type="Proteomes" id="UP000519004"/>
    </source>
</evidence>
<evidence type="ECO:0000259" key="2">
    <source>
        <dbReference type="SMART" id="SM00822"/>
    </source>
</evidence>
<dbReference type="Gene3D" id="3.40.50.720">
    <property type="entry name" value="NAD(P)-binding Rossmann-like Domain"/>
    <property type="match status" value="1"/>
</dbReference>
<reference evidence="3 4" key="1">
    <citation type="submission" date="2020-08" db="EMBL/GenBank/DDBJ databases">
        <title>Genomic Encyclopedia of Type Strains, Phase IV (KMG-IV): sequencing the most valuable type-strain genomes for metagenomic binning, comparative biology and taxonomic classification.</title>
        <authorList>
            <person name="Goeker M."/>
        </authorList>
    </citation>
    <scope>NUCLEOTIDE SEQUENCE [LARGE SCALE GENOMIC DNA]</scope>
    <source>
        <strain evidence="3 4">DSM 25897</strain>
    </source>
</reference>
<dbReference type="InterPro" id="IPR057326">
    <property type="entry name" value="KR_dom"/>
</dbReference>
<dbReference type="PANTHER" id="PTHR42760">
    <property type="entry name" value="SHORT-CHAIN DEHYDROGENASES/REDUCTASES FAMILY MEMBER"/>
    <property type="match status" value="1"/>
</dbReference>
<dbReference type="InterPro" id="IPR002347">
    <property type="entry name" value="SDR_fam"/>
</dbReference>
<dbReference type="Pfam" id="PF13561">
    <property type="entry name" value="adh_short_C2"/>
    <property type="match status" value="1"/>
</dbReference>
<feature type="domain" description="Ketoreductase" evidence="2">
    <location>
        <begin position="6"/>
        <end position="184"/>
    </location>
</feature>
<dbReference type="GO" id="GO:0016616">
    <property type="term" value="F:oxidoreductase activity, acting on the CH-OH group of donors, NAD or NADP as acceptor"/>
    <property type="evidence" value="ECO:0007669"/>
    <property type="project" value="TreeGrafter"/>
</dbReference>
<dbReference type="AlphaFoldDB" id="A0A7W7XZM9"/>
<keyword evidence="4" id="KW-1185">Reference proteome</keyword>
<dbReference type="GO" id="GO:0030497">
    <property type="term" value="P:fatty acid elongation"/>
    <property type="evidence" value="ECO:0007669"/>
    <property type="project" value="TreeGrafter"/>
</dbReference>
<proteinExistence type="inferred from homology"/>
<organism evidence="3 4">
    <name type="scientific">Rehaibacterium terrae</name>
    <dbReference type="NCBI Taxonomy" id="1341696"/>
    <lineage>
        <taxon>Bacteria</taxon>
        <taxon>Pseudomonadati</taxon>
        <taxon>Pseudomonadota</taxon>
        <taxon>Gammaproteobacteria</taxon>
        <taxon>Lysobacterales</taxon>
        <taxon>Lysobacteraceae</taxon>
        <taxon>Rehaibacterium</taxon>
    </lineage>
</organism>
<dbReference type="FunFam" id="3.40.50.720:FF:000084">
    <property type="entry name" value="Short-chain dehydrogenase reductase"/>
    <property type="match status" value="1"/>
</dbReference>
<accession>A0A7W7XZM9</accession>
<dbReference type="RefSeq" id="WP_183948073.1">
    <property type="nucleotide sequence ID" value="NZ_JACHHX010000007.1"/>
</dbReference>
<dbReference type="PRINTS" id="PR00080">
    <property type="entry name" value="SDRFAMILY"/>
</dbReference>
<protein>
    <submittedName>
        <fullName evidence="3">NAD(P)-dependent dehydrogenase (Short-subunit alcohol dehydrogenase family)</fullName>
    </submittedName>
</protein>
<evidence type="ECO:0000313" key="3">
    <source>
        <dbReference type="EMBL" id="MBB5015380.1"/>
    </source>
</evidence>
<dbReference type="InterPro" id="IPR036291">
    <property type="entry name" value="NAD(P)-bd_dom_sf"/>
</dbReference>
<sequence>MQLEGKIVALTGGFGGLGPTVVDALRRQGAKVAVIDRADAPAADSADDGRLLLPGIDIADADAARAAFERIAAHFGGVDALVNLAGTYRWEPLAEGSLDTWNLLHRVNLLTAVSATRAALPHLLARGGGRIVNFGALGALKSGAGNGPYAASKAGVHRLTESLAEELKDRGIQVNAILPSIIDTPANRADMPKADFSRWVKPAELAEVVVFLLSPGASAITGALIPVAGRV</sequence>
<dbReference type="SUPFAM" id="SSF51735">
    <property type="entry name" value="NAD(P)-binding Rossmann-fold domains"/>
    <property type="match status" value="1"/>
</dbReference>
<dbReference type="EMBL" id="JACHHX010000007">
    <property type="protein sequence ID" value="MBB5015380.1"/>
    <property type="molecule type" value="Genomic_DNA"/>
</dbReference>
<comment type="similarity">
    <text evidence="1">Belongs to the short-chain dehydrogenases/reductases (SDR) family.</text>
</comment>
<name>A0A7W7XZM9_9GAMM</name>
<gene>
    <name evidence="3" type="ORF">HNQ58_001278</name>
</gene>
<evidence type="ECO:0000256" key="1">
    <source>
        <dbReference type="ARBA" id="ARBA00006484"/>
    </source>
</evidence>